<dbReference type="RefSeq" id="WP_107682972.1">
    <property type="nucleotide sequence ID" value="NZ_PZKL01000017.1"/>
</dbReference>
<keyword evidence="1" id="KW-1133">Transmembrane helix</keyword>
<dbReference type="InterPro" id="IPR027417">
    <property type="entry name" value="P-loop_NTPase"/>
</dbReference>
<comment type="caution">
    <text evidence="3">The sequence shown here is derived from an EMBL/GenBank/DDBJ whole genome shotgun (WGS) entry which is preliminary data.</text>
</comment>
<keyword evidence="1" id="KW-0472">Membrane</keyword>
<dbReference type="InterPro" id="IPR008900">
    <property type="entry name" value="Zot_N"/>
</dbReference>
<name>A0A2T4N453_AERVE</name>
<dbReference type="Proteomes" id="UP000241986">
    <property type="component" value="Unassembled WGS sequence"/>
</dbReference>
<feature type="transmembrane region" description="Helical" evidence="1">
    <location>
        <begin position="186"/>
        <end position="208"/>
    </location>
</feature>
<evidence type="ECO:0000256" key="1">
    <source>
        <dbReference type="SAM" id="Phobius"/>
    </source>
</evidence>
<sequence>MITLITGRPGSGKTLLAVEMIRDNANGERIRPLFTNIDGLNFERLRCFPLDDPTAWPQLPSGAIVVIDECQKIMPPRPSGAKVPPHVDFLNEHRHAGIDLILMTPDPKLIDVLARKTVGRHLHAYRPFGMEHRKIFEWNSCNEDPEPSQGEKNALITKKPFDKSLYELYTSAEVHTHKSRPPLKKFALLIGSLLTAILLFAWSFWSIWQQGQGDTPSEQAATVTTAEQEAVSAAVSSAEPSLPPPIPQAFFRSRVVVNGHPEYRIELGEGGGYASLDMFAAYRVEGANVLLLAHAGDDVAQWVIRDADLVGYLQQDADALMANR</sequence>
<dbReference type="AlphaFoldDB" id="A0A2T4N453"/>
<dbReference type="Pfam" id="PF05707">
    <property type="entry name" value="Zot"/>
    <property type="match status" value="2"/>
</dbReference>
<evidence type="ECO:0000313" key="4">
    <source>
        <dbReference type="Proteomes" id="UP000241986"/>
    </source>
</evidence>
<keyword evidence="1" id="KW-0812">Transmembrane</keyword>
<accession>A0A2T4N453</accession>
<dbReference type="SUPFAM" id="SSF52540">
    <property type="entry name" value="P-loop containing nucleoside triphosphate hydrolases"/>
    <property type="match status" value="1"/>
</dbReference>
<dbReference type="EMBL" id="PZKL01000017">
    <property type="protein sequence ID" value="PTH81622.1"/>
    <property type="molecule type" value="Genomic_DNA"/>
</dbReference>
<evidence type="ECO:0000313" key="3">
    <source>
        <dbReference type="EMBL" id="PTH81622.1"/>
    </source>
</evidence>
<dbReference type="Gene3D" id="3.40.50.300">
    <property type="entry name" value="P-loop containing nucleotide triphosphate hydrolases"/>
    <property type="match status" value="1"/>
</dbReference>
<evidence type="ECO:0000259" key="2">
    <source>
        <dbReference type="Pfam" id="PF05707"/>
    </source>
</evidence>
<protein>
    <recommendedName>
        <fullName evidence="2">Zona occludens toxin N-terminal domain-containing protein</fullName>
    </recommendedName>
</protein>
<gene>
    <name evidence="3" type="ORF">DAA48_07250</name>
</gene>
<proteinExistence type="predicted"/>
<organism evidence="3 4">
    <name type="scientific">Aeromonas veronii</name>
    <dbReference type="NCBI Taxonomy" id="654"/>
    <lineage>
        <taxon>Bacteria</taxon>
        <taxon>Pseudomonadati</taxon>
        <taxon>Pseudomonadota</taxon>
        <taxon>Gammaproteobacteria</taxon>
        <taxon>Aeromonadales</taxon>
        <taxon>Aeromonadaceae</taxon>
        <taxon>Aeromonas</taxon>
    </lineage>
</organism>
<reference evidence="3 4" key="1">
    <citation type="submission" date="2018-03" db="EMBL/GenBank/DDBJ databases">
        <title>Aeromonas veronii whole genome sequencing and analysis.</title>
        <authorList>
            <person name="Xie H."/>
            <person name="Liu T."/>
            <person name="Wang K."/>
        </authorList>
    </citation>
    <scope>NUCLEOTIDE SEQUENCE [LARGE SCALE GENOMIC DNA]</scope>
    <source>
        <strain evidence="3 4">XH.VA.1</strain>
    </source>
</reference>
<feature type="domain" description="Zona occludens toxin N-terminal" evidence="2">
    <location>
        <begin position="55"/>
        <end position="173"/>
    </location>
</feature>
<feature type="domain" description="Zona occludens toxin N-terminal" evidence="2">
    <location>
        <begin position="1"/>
        <end position="47"/>
    </location>
</feature>